<dbReference type="InterPro" id="IPR005845">
    <property type="entry name" value="A-D-PHexomutase_a/b/a-II"/>
</dbReference>
<name>A0A8T5UXH6_9EURY</name>
<dbReference type="PRINTS" id="PR00509">
    <property type="entry name" value="PGMPMM"/>
</dbReference>
<dbReference type="InterPro" id="IPR036900">
    <property type="entry name" value="A-D-PHexomutase_C_sf"/>
</dbReference>
<dbReference type="Pfam" id="PF02878">
    <property type="entry name" value="PGM_PMM_I"/>
    <property type="match status" value="1"/>
</dbReference>
<dbReference type="Pfam" id="PF00408">
    <property type="entry name" value="PGM_PMM_IV"/>
    <property type="match status" value="1"/>
</dbReference>
<evidence type="ECO:0000256" key="5">
    <source>
        <dbReference type="ARBA" id="ARBA00023235"/>
    </source>
</evidence>
<dbReference type="InterPro" id="IPR016066">
    <property type="entry name" value="A-D-PHexomutase_CS"/>
</dbReference>
<dbReference type="EC" id="5.4.2.10" evidence="6"/>
<evidence type="ECO:0000256" key="7">
    <source>
        <dbReference type="RuleBase" id="RU004326"/>
    </source>
</evidence>
<dbReference type="HAMAP" id="MF_01554_A">
    <property type="entry name" value="GlmM_A"/>
    <property type="match status" value="1"/>
</dbReference>
<evidence type="ECO:0000259" key="11">
    <source>
        <dbReference type="Pfam" id="PF02880"/>
    </source>
</evidence>
<accession>A0A8T5UXH6</accession>
<dbReference type="PANTHER" id="PTHR43771:SF1">
    <property type="entry name" value="PHOSPHOMANNOMUTASE"/>
    <property type="match status" value="1"/>
</dbReference>
<evidence type="ECO:0000256" key="1">
    <source>
        <dbReference type="ARBA" id="ARBA00010231"/>
    </source>
</evidence>
<keyword evidence="2 6" id="KW-0597">Phosphoprotein</keyword>
<dbReference type="InterPro" id="IPR005841">
    <property type="entry name" value="Alpha-D-phosphohexomutase_SF"/>
</dbReference>
<dbReference type="SUPFAM" id="SSF55957">
    <property type="entry name" value="Phosphoglucomutase, C-terminal domain"/>
    <property type="match status" value="1"/>
</dbReference>
<dbReference type="InterPro" id="IPR005844">
    <property type="entry name" value="A-D-PHexomutase_a/b/a-I"/>
</dbReference>
<keyword evidence="4 6" id="KW-0460">Magnesium</keyword>
<dbReference type="PROSITE" id="PS00710">
    <property type="entry name" value="PGM_PMM"/>
    <property type="match status" value="1"/>
</dbReference>
<dbReference type="EMBL" id="JAIOUQ010000007">
    <property type="protein sequence ID" value="MBZ2165523.1"/>
    <property type="molecule type" value="Genomic_DNA"/>
</dbReference>
<comment type="similarity">
    <text evidence="1 6 7">Belongs to the phosphohexose mutase family.</text>
</comment>
<feature type="active site" description="Phosphoserine intermediate" evidence="6">
    <location>
        <position position="102"/>
    </location>
</feature>
<dbReference type="InterPro" id="IPR005843">
    <property type="entry name" value="A-D-PHexomutase_C"/>
</dbReference>
<feature type="domain" description="Alpha-D-phosphohexomutase alpha/beta/alpha" evidence="9">
    <location>
        <begin position="7"/>
        <end position="138"/>
    </location>
</feature>
<reference evidence="13" key="1">
    <citation type="journal article" date="2022" name="Microbiol. Resour. Announc.">
        <title>Draft Genome Sequence of a Methanogenic Archaeon from West Spitsbergen Permafrost.</title>
        <authorList>
            <person name="Trubitsyn V."/>
            <person name="Rivkina E."/>
            <person name="Shcherbakova V."/>
        </authorList>
    </citation>
    <scope>NUCLEOTIDE SEQUENCE [LARGE SCALE GENOMIC DNA]</scope>
    <source>
        <strain evidence="13">VT</strain>
    </source>
</reference>
<dbReference type="FunFam" id="3.40.120.10:FF:000003">
    <property type="entry name" value="Phosphoglucosamine mutase"/>
    <property type="match status" value="1"/>
</dbReference>
<proteinExistence type="inferred from homology"/>
<evidence type="ECO:0000256" key="3">
    <source>
        <dbReference type="ARBA" id="ARBA00022723"/>
    </source>
</evidence>
<feature type="binding site" evidence="6">
    <location>
        <position position="243"/>
    </location>
    <ligand>
        <name>Mg(2+)</name>
        <dbReference type="ChEBI" id="CHEBI:18420"/>
    </ligand>
</feature>
<dbReference type="InterPro" id="IPR016055">
    <property type="entry name" value="A-D-PHexomutase_a/b/a-I/II/III"/>
</dbReference>
<evidence type="ECO:0000256" key="2">
    <source>
        <dbReference type="ARBA" id="ARBA00022553"/>
    </source>
</evidence>
<organism evidence="12 13">
    <name type="scientific">Methanobacterium spitsbergense</name>
    <dbReference type="NCBI Taxonomy" id="2874285"/>
    <lineage>
        <taxon>Archaea</taxon>
        <taxon>Methanobacteriati</taxon>
        <taxon>Methanobacteriota</taxon>
        <taxon>Methanomada group</taxon>
        <taxon>Methanobacteria</taxon>
        <taxon>Methanobacteriales</taxon>
        <taxon>Methanobacteriaceae</taxon>
        <taxon>Methanobacterium</taxon>
    </lineage>
</organism>
<feature type="domain" description="Alpha-D-phosphohexomutase alpha/beta/alpha" evidence="11">
    <location>
        <begin position="260"/>
        <end position="359"/>
    </location>
</feature>
<evidence type="ECO:0000259" key="8">
    <source>
        <dbReference type="Pfam" id="PF00408"/>
    </source>
</evidence>
<feature type="binding site" description="via phosphate group" evidence="6">
    <location>
        <position position="102"/>
    </location>
    <ligand>
        <name>Mg(2+)</name>
        <dbReference type="ChEBI" id="CHEBI:18420"/>
    </ligand>
</feature>
<dbReference type="RefSeq" id="WP_223791146.1">
    <property type="nucleotide sequence ID" value="NZ_JAIOUQ010000007.1"/>
</dbReference>
<comment type="catalytic activity">
    <reaction evidence="6">
        <text>alpha-D-glucosamine 1-phosphate = D-glucosamine 6-phosphate</text>
        <dbReference type="Rhea" id="RHEA:23424"/>
        <dbReference type="ChEBI" id="CHEBI:58516"/>
        <dbReference type="ChEBI" id="CHEBI:58725"/>
        <dbReference type="EC" id="5.4.2.10"/>
    </reaction>
</comment>
<feature type="modified residue" description="Phosphoserine" evidence="6">
    <location>
        <position position="102"/>
    </location>
</feature>
<dbReference type="Proteomes" id="UP000825933">
    <property type="component" value="Unassembled WGS sequence"/>
</dbReference>
<dbReference type="InterPro" id="IPR023666">
    <property type="entry name" value="GlmM_arc"/>
</dbReference>
<dbReference type="GO" id="GO:0000287">
    <property type="term" value="F:magnesium ion binding"/>
    <property type="evidence" value="ECO:0007669"/>
    <property type="project" value="UniProtKB-UniRule"/>
</dbReference>
<sequence>MTSEIPKLFGTSGIRGKVGYDITLDIAVNIGMAIASYAGGIGSKIVLGYDSRTSNVMIENAVTAGLLQCGCHVLKIGMAPTPLVGYATMKLKADAGIMITASHNPPEYNGIKLWNPDGMAYRQDQERKIEEIIHKRNFKTVSWKDIGKVEEVKYVVSDYITDIIAQANIKPGTKVVVDCANGAASYLSPLILRKVGCSVVAINSQPDGFFPGRMPEPSQKNLQELMKIVKAIGADIGIAHDGDADRMIAIDEKGRMADFDKLLAIVCREIGGKVVTTVDASLCTDKCMDEVGGHVIRTKVGDVHVAEAIEDNNAQFGGEPSGTWLHPNFCMCPDGILSALRVIELVQKYGPLSDQLDAIPSYPTIRDKVNCENFQKELIMENVKAKLHIILEDVVDVNQIDGVRISMADGSWVLIRPSGTESFIRITLEATNIEKAHMIRNQCAKFIEGLI</sequence>
<keyword evidence="13" id="KW-1185">Reference proteome</keyword>
<dbReference type="Gene3D" id="3.30.310.50">
    <property type="entry name" value="Alpha-D-phosphohexomutase, C-terminal domain"/>
    <property type="match status" value="1"/>
</dbReference>
<dbReference type="GO" id="GO:0005975">
    <property type="term" value="P:carbohydrate metabolic process"/>
    <property type="evidence" value="ECO:0007669"/>
    <property type="project" value="InterPro"/>
</dbReference>
<comment type="cofactor">
    <cofactor evidence="6">
        <name>Mg(2+)</name>
        <dbReference type="ChEBI" id="CHEBI:18420"/>
    </cofactor>
    <text evidence="6">Binds 1 Mg(2+) ion per subunit.</text>
</comment>
<feature type="domain" description="Alpha-D-phosphohexomutase alpha/beta/alpha" evidence="10">
    <location>
        <begin position="158"/>
        <end position="254"/>
    </location>
</feature>
<gene>
    <name evidence="6 12" type="primary">glmM</name>
    <name evidence="12" type="ORF">K8N75_05655</name>
</gene>
<dbReference type="PANTHER" id="PTHR43771">
    <property type="entry name" value="PHOSPHOMANNOMUTASE"/>
    <property type="match status" value="1"/>
</dbReference>
<evidence type="ECO:0000313" key="13">
    <source>
        <dbReference type="Proteomes" id="UP000825933"/>
    </source>
</evidence>
<dbReference type="NCBIfam" id="TIGR03990">
    <property type="entry name" value="Arch_GlmM"/>
    <property type="match status" value="1"/>
</dbReference>
<dbReference type="GO" id="GO:0008966">
    <property type="term" value="F:phosphoglucosamine mutase activity"/>
    <property type="evidence" value="ECO:0007669"/>
    <property type="project" value="UniProtKB-UniRule"/>
</dbReference>
<evidence type="ECO:0000313" key="12">
    <source>
        <dbReference type="EMBL" id="MBZ2165523.1"/>
    </source>
</evidence>
<evidence type="ECO:0000256" key="6">
    <source>
        <dbReference type="HAMAP-Rule" id="MF_01554"/>
    </source>
</evidence>
<dbReference type="InterPro" id="IPR005846">
    <property type="entry name" value="A-D-PHexomutase_a/b/a-III"/>
</dbReference>
<feature type="domain" description="Alpha-D-phosphohexomutase C-terminal" evidence="8">
    <location>
        <begin position="389"/>
        <end position="444"/>
    </location>
</feature>
<dbReference type="Pfam" id="PF02880">
    <property type="entry name" value="PGM_PMM_III"/>
    <property type="match status" value="1"/>
</dbReference>
<evidence type="ECO:0000259" key="10">
    <source>
        <dbReference type="Pfam" id="PF02879"/>
    </source>
</evidence>
<evidence type="ECO:0000259" key="9">
    <source>
        <dbReference type="Pfam" id="PF02878"/>
    </source>
</evidence>
<dbReference type="AlphaFoldDB" id="A0A8T5UXH6"/>
<dbReference type="SUPFAM" id="SSF53738">
    <property type="entry name" value="Phosphoglucomutase, first 3 domains"/>
    <property type="match status" value="3"/>
</dbReference>
<dbReference type="Pfam" id="PF02879">
    <property type="entry name" value="PGM_PMM_II"/>
    <property type="match status" value="1"/>
</dbReference>
<keyword evidence="5 6" id="KW-0413">Isomerase</keyword>
<dbReference type="InterPro" id="IPR024086">
    <property type="entry name" value="GlmM_arc-type"/>
</dbReference>
<feature type="binding site" evidence="6">
    <location>
        <position position="245"/>
    </location>
    <ligand>
        <name>Mg(2+)</name>
        <dbReference type="ChEBI" id="CHEBI:18420"/>
    </ligand>
</feature>
<comment type="caution">
    <text evidence="12">The sequence shown here is derived from an EMBL/GenBank/DDBJ whole genome shotgun (WGS) entry which is preliminary data.</text>
</comment>
<comment type="PTM">
    <text evidence="6">Activated by phosphorylation.</text>
</comment>
<feature type="binding site" evidence="6">
    <location>
        <position position="241"/>
    </location>
    <ligand>
        <name>Mg(2+)</name>
        <dbReference type="ChEBI" id="CHEBI:18420"/>
    </ligand>
</feature>
<dbReference type="Gene3D" id="3.40.120.10">
    <property type="entry name" value="Alpha-D-Glucose-1,6-Bisphosphate, subunit A, domain 3"/>
    <property type="match status" value="3"/>
</dbReference>
<dbReference type="FunFam" id="3.40.120.10:FF:000001">
    <property type="entry name" value="Phosphoglucosamine mutase"/>
    <property type="match status" value="1"/>
</dbReference>
<comment type="function">
    <text evidence="6">Catalyzes the conversion of glucosamine-6-phosphate to glucosamine-1-phosphate.</text>
</comment>
<protein>
    <recommendedName>
        <fullName evidence="6">Probable phosphoglucosamine mutase</fullName>
        <ecNumber evidence="6">5.4.2.10</ecNumber>
    </recommendedName>
</protein>
<dbReference type="CDD" id="cd03087">
    <property type="entry name" value="PGM_like1"/>
    <property type="match status" value="1"/>
</dbReference>
<keyword evidence="3 6" id="KW-0479">Metal-binding</keyword>
<evidence type="ECO:0000256" key="4">
    <source>
        <dbReference type="ARBA" id="ARBA00022842"/>
    </source>
</evidence>